<dbReference type="EMBL" id="GL883010">
    <property type="protein sequence ID" value="EGG20959.1"/>
    <property type="molecule type" value="Genomic_DNA"/>
</dbReference>
<feature type="region of interest" description="Disordered" evidence="1">
    <location>
        <begin position="104"/>
        <end position="162"/>
    </location>
</feature>
<accession>F4PU33</accession>
<organism evidence="2 3">
    <name type="scientific">Cavenderia fasciculata</name>
    <name type="common">Slime mold</name>
    <name type="synonym">Dictyostelium fasciculatum</name>
    <dbReference type="NCBI Taxonomy" id="261658"/>
    <lineage>
        <taxon>Eukaryota</taxon>
        <taxon>Amoebozoa</taxon>
        <taxon>Evosea</taxon>
        <taxon>Eumycetozoa</taxon>
        <taxon>Dictyostelia</taxon>
        <taxon>Acytosteliales</taxon>
        <taxon>Cavenderiaceae</taxon>
        <taxon>Cavenderia</taxon>
    </lineage>
</organism>
<sequence>MDLLLEIPQYRNNHQMEDIFLKKNGDEQVTPCMEFDSSLKLNSPNFLSSSPSHMLANGCELPHINSLSHELSSHSTSDNQHHHSHSHNPNVSINGSLLSILIHGNKGSHSATPDLTHVSPEPPMMENNNIVKSNTNSPSNQNCKKSPSDQQQPPQPQPQKINKKIKKLKREIKMKQKLLVKVQKKKELNNSSEGIPPPPQSQAFQQQEIQRNSLSYSAPSFYYSSPNLVNPMFIEQSPSPGANGNKMTAHLSHLSIQSPHVGSPLLPDCTRIQNNSTVNSPLNTSNCNAVNNNNTNNNSNTTPPVKKGLLPNPYVLPQQPSMYYNPNQFWNGQGGRPPAAAGHFPASVRSHPYMYYGSTGGGSYVGASPPSSQFYHK</sequence>
<evidence type="ECO:0000256" key="1">
    <source>
        <dbReference type="SAM" id="MobiDB-lite"/>
    </source>
</evidence>
<protein>
    <submittedName>
        <fullName evidence="2">Uncharacterized protein</fullName>
    </submittedName>
</protein>
<feature type="region of interest" description="Disordered" evidence="1">
    <location>
        <begin position="186"/>
        <end position="209"/>
    </location>
</feature>
<feature type="region of interest" description="Disordered" evidence="1">
    <location>
        <begin position="68"/>
        <end position="92"/>
    </location>
</feature>
<feature type="compositionally biased region" description="Low complexity" evidence="1">
    <location>
        <begin position="68"/>
        <end position="78"/>
    </location>
</feature>
<dbReference type="AlphaFoldDB" id="F4PU33"/>
<evidence type="ECO:0000313" key="3">
    <source>
        <dbReference type="Proteomes" id="UP000007797"/>
    </source>
</evidence>
<evidence type="ECO:0000313" key="2">
    <source>
        <dbReference type="EMBL" id="EGG20959.1"/>
    </source>
</evidence>
<dbReference type="KEGG" id="dfa:DFA_00828"/>
<keyword evidence="3" id="KW-1185">Reference proteome</keyword>
<gene>
    <name evidence="2" type="ORF">DFA_00828</name>
</gene>
<dbReference type="Proteomes" id="UP000007797">
    <property type="component" value="Unassembled WGS sequence"/>
</dbReference>
<dbReference type="RefSeq" id="XP_004358809.1">
    <property type="nucleotide sequence ID" value="XM_004358752.1"/>
</dbReference>
<reference evidence="3" key="1">
    <citation type="journal article" date="2011" name="Genome Res.">
        <title>Phylogeny-wide analysis of social amoeba genomes highlights ancient origins for complex intercellular communication.</title>
        <authorList>
            <person name="Heidel A.J."/>
            <person name="Lawal H.M."/>
            <person name="Felder M."/>
            <person name="Schilde C."/>
            <person name="Helps N.R."/>
            <person name="Tunggal B."/>
            <person name="Rivero F."/>
            <person name="John U."/>
            <person name="Schleicher M."/>
            <person name="Eichinger L."/>
            <person name="Platzer M."/>
            <person name="Noegel A.A."/>
            <person name="Schaap P."/>
            <person name="Gloeckner G."/>
        </authorList>
    </citation>
    <scope>NUCLEOTIDE SEQUENCE [LARGE SCALE GENOMIC DNA]</scope>
    <source>
        <strain evidence="3">SH3</strain>
    </source>
</reference>
<feature type="compositionally biased region" description="Polar residues" evidence="1">
    <location>
        <begin position="126"/>
        <end position="143"/>
    </location>
</feature>
<name>F4PU33_CACFS</name>
<dbReference type="GeneID" id="14873714"/>
<proteinExistence type="predicted"/>